<dbReference type="Pfam" id="PF14808">
    <property type="entry name" value="TMEM164"/>
    <property type="match status" value="1"/>
</dbReference>
<protein>
    <submittedName>
        <fullName evidence="1">Transmembrane protein 164</fullName>
    </submittedName>
</protein>
<proteinExistence type="predicted"/>
<reference evidence="1" key="2">
    <citation type="submission" date="2025-08" db="UniProtKB">
        <authorList>
            <consortium name="Ensembl"/>
        </authorList>
    </citation>
    <scope>IDENTIFICATION</scope>
</reference>
<evidence type="ECO:0000313" key="2">
    <source>
        <dbReference type="Proteomes" id="UP000001646"/>
    </source>
</evidence>
<organism evidence="1 2">
    <name type="scientific">Anolis carolinensis</name>
    <name type="common">Green anole</name>
    <name type="synonym">American chameleon</name>
    <dbReference type="NCBI Taxonomy" id="28377"/>
    <lineage>
        <taxon>Eukaryota</taxon>
        <taxon>Metazoa</taxon>
        <taxon>Chordata</taxon>
        <taxon>Craniata</taxon>
        <taxon>Vertebrata</taxon>
        <taxon>Euteleostomi</taxon>
        <taxon>Lepidosauria</taxon>
        <taxon>Squamata</taxon>
        <taxon>Bifurcata</taxon>
        <taxon>Unidentata</taxon>
        <taxon>Episquamata</taxon>
        <taxon>Toxicofera</taxon>
        <taxon>Iguania</taxon>
        <taxon>Dactyloidae</taxon>
        <taxon>Anolis</taxon>
    </lineage>
</organism>
<dbReference type="Proteomes" id="UP000001646">
    <property type="component" value="Unplaced"/>
</dbReference>
<name>A0A803SZ71_ANOCA</name>
<gene>
    <name evidence="1" type="primary">TMEM164</name>
</gene>
<dbReference type="PANTHER" id="PTHR20948:SF2">
    <property type="entry name" value="TRANSMEMBRANE PROTEIN 164"/>
    <property type="match status" value="1"/>
</dbReference>
<accession>A0A803SZ71</accession>
<dbReference type="GO" id="GO:0160020">
    <property type="term" value="P:positive regulation of ferroptosis"/>
    <property type="evidence" value="ECO:0000318"/>
    <property type="project" value="GO_Central"/>
</dbReference>
<dbReference type="GeneTree" id="ENSGT00390000007430"/>
<dbReference type="Ensembl" id="ENSACAT00000053543.1">
    <property type="protein sequence ID" value="ENSACAP00000028261.1"/>
    <property type="gene ID" value="ENSACAG00000012888.4"/>
</dbReference>
<dbReference type="InParanoid" id="A0A803SZ71"/>
<dbReference type="PANTHER" id="PTHR20948">
    <property type="entry name" value="TRANSMEMBRANE PROTEIN 164"/>
    <property type="match status" value="1"/>
</dbReference>
<reference evidence="1" key="3">
    <citation type="submission" date="2025-09" db="UniProtKB">
        <authorList>
            <consortium name="Ensembl"/>
        </authorList>
    </citation>
    <scope>IDENTIFICATION</scope>
</reference>
<dbReference type="Bgee" id="ENSACAG00000012888">
    <property type="expression patterns" value="Expressed in brain and 13 other cell types or tissues"/>
</dbReference>
<keyword evidence="2" id="KW-1185">Reference proteome</keyword>
<dbReference type="AlphaFoldDB" id="A0A803SZ71"/>
<evidence type="ECO:0000313" key="1">
    <source>
        <dbReference type="Ensembl" id="ENSACAP00000028261.1"/>
    </source>
</evidence>
<reference evidence="1" key="1">
    <citation type="submission" date="2009-12" db="EMBL/GenBank/DDBJ databases">
        <title>The Genome Sequence of Anolis carolinensis (Green Anole Lizard).</title>
        <authorList>
            <consortium name="The Genome Sequencing Platform"/>
            <person name="Di Palma F."/>
            <person name="Alfoldi J."/>
            <person name="Heiman D."/>
            <person name="Young S."/>
            <person name="Grabherr M."/>
            <person name="Johnson J."/>
            <person name="Lander E.S."/>
            <person name="Lindblad-Toh K."/>
        </authorList>
    </citation>
    <scope>NUCLEOTIDE SEQUENCE [LARGE SCALE GENOMIC DNA]</scope>
    <source>
        <strain evidence="1">JBL SC #1</strain>
    </source>
</reference>
<sequence>MSRYSFSNLLDWMYGGVDPSFEGNGGPECATFLPWKQRLVETVVFLSLGFLEVVVSLRKIRQSHAKEAGDLLAQSRIKQESWGKNLLLVALCLTFGLEVGFKFATKTVIYLLNPCHVVTMMTPFSTSLPPSPGPWRRLQMHMLNGALLALLFPVLNTRLVSKQSLRLGVEVQNTRRAKVEFRPGMGELRSSRCFGLQLPQFLTAYRKRKGPKAVRYCGRWSPKHPEGRSLPMPGLKHLSLGSILQAKPWFTVTAMLCSKPWVSIPCDYDACLLSAMPLLSECCSGQ</sequence>
<dbReference type="InterPro" id="IPR026508">
    <property type="entry name" value="TMEM164"/>
</dbReference>